<dbReference type="SUPFAM" id="SSF54782">
    <property type="entry name" value="Porphobilinogen deaminase (hydroxymethylbilane synthase), C-terminal domain"/>
    <property type="match status" value="1"/>
</dbReference>
<sequence length="330" mass="34503">MSERQRANQLTPLRLGTRGSKLAMAQSGHVADALTARTGRPVELVEVVTPGDQSTAPVHRLGVGVFVSALRDALIAGEIDFAVHSYKDLPTAMPPELHIAAVPPRQDPRDALVTRDGKLLAELAPGAKVGTGALRRIAQLHALGAQLTVVPIRGNVDRRLARVLGPEADLDAIVLARAGLARLERTELITETLDPMLMLPAPAQGALAVECRADDPDMVEQLAMLDHAPSRAAVIAERAMLATLEAGCSAPVAAYAELAEGDAGEEIYLRGAVISPDGTHDIRLSRTGTPADAAEIGKALAAELLDLGADSILGPHVHDGPGTQQFGSTE</sequence>
<evidence type="ECO:0000256" key="4">
    <source>
        <dbReference type="ARBA" id="ARBA00023244"/>
    </source>
</evidence>
<name>A0ABQ4JFY4_9ACTN</name>
<evidence type="ECO:0000313" key="9">
    <source>
        <dbReference type="EMBL" id="GIJ29335.1"/>
    </source>
</evidence>
<comment type="similarity">
    <text evidence="2 6">Belongs to the HMBS family.</text>
</comment>
<dbReference type="InterPro" id="IPR022417">
    <property type="entry name" value="Porphobilin_deaminase_N"/>
</dbReference>
<dbReference type="PROSITE" id="PS00533">
    <property type="entry name" value="PORPHOBILINOGEN_DEAM"/>
    <property type="match status" value="1"/>
</dbReference>
<comment type="cofactor">
    <cofactor evidence="6">
        <name>dipyrromethane</name>
        <dbReference type="ChEBI" id="CHEBI:60342"/>
    </cofactor>
    <text evidence="6">Binds 1 dipyrromethane group covalently.</text>
</comment>
<comment type="miscellaneous">
    <text evidence="6">The porphobilinogen subunits are added to the dipyrromethane group.</text>
</comment>
<feature type="modified residue" description="S-(dipyrrolylmethanemethyl)cysteine" evidence="6">
    <location>
        <position position="248"/>
    </location>
</feature>
<dbReference type="InterPro" id="IPR022419">
    <property type="entry name" value="Porphobilin_deaminase_cofac_BS"/>
</dbReference>
<dbReference type="EMBL" id="BOPC01000067">
    <property type="protein sequence ID" value="GIJ29335.1"/>
    <property type="molecule type" value="Genomic_DNA"/>
</dbReference>
<comment type="function">
    <text evidence="1 6">Tetrapolymerization of the monopyrrole PBG into the hydroxymethylbilane pre-uroporphyrinogen in several discrete steps.</text>
</comment>
<dbReference type="PANTHER" id="PTHR11557:SF0">
    <property type="entry name" value="PORPHOBILINOGEN DEAMINASE"/>
    <property type="match status" value="1"/>
</dbReference>
<dbReference type="Proteomes" id="UP000653076">
    <property type="component" value="Unassembled WGS sequence"/>
</dbReference>
<dbReference type="InterPro" id="IPR000860">
    <property type="entry name" value="HemC"/>
</dbReference>
<dbReference type="SUPFAM" id="SSF53850">
    <property type="entry name" value="Periplasmic binding protein-like II"/>
    <property type="match status" value="1"/>
</dbReference>
<dbReference type="RefSeq" id="WP_204036812.1">
    <property type="nucleotide sequence ID" value="NZ_BOPC01000067.1"/>
</dbReference>
<evidence type="ECO:0000256" key="5">
    <source>
        <dbReference type="ARBA" id="ARBA00048169"/>
    </source>
</evidence>
<dbReference type="InterPro" id="IPR022418">
    <property type="entry name" value="Porphobilinogen_deaminase_C"/>
</dbReference>
<proteinExistence type="inferred from homology"/>
<feature type="domain" description="Porphobilinogen deaminase N-terminal" evidence="7">
    <location>
        <begin position="13"/>
        <end position="219"/>
    </location>
</feature>
<evidence type="ECO:0000313" key="10">
    <source>
        <dbReference type="Proteomes" id="UP000653076"/>
    </source>
</evidence>
<protein>
    <recommendedName>
        <fullName evidence="6">Porphobilinogen deaminase</fullName>
        <shortName evidence="6">PBG</shortName>
        <ecNumber evidence="6">2.5.1.61</ecNumber>
    </recommendedName>
    <alternativeName>
        <fullName evidence="6">Hydroxymethylbilane synthase</fullName>
        <shortName evidence="6">HMBS</shortName>
    </alternativeName>
    <alternativeName>
        <fullName evidence="6">Pre-uroporphyrinogen synthase</fullName>
    </alternativeName>
</protein>
<dbReference type="Gene3D" id="3.40.190.10">
    <property type="entry name" value="Periplasmic binding protein-like II"/>
    <property type="match status" value="2"/>
</dbReference>
<evidence type="ECO:0000259" key="7">
    <source>
        <dbReference type="Pfam" id="PF01379"/>
    </source>
</evidence>
<dbReference type="Pfam" id="PF03900">
    <property type="entry name" value="Porphobil_deamC"/>
    <property type="match status" value="1"/>
</dbReference>
<keyword evidence="3 6" id="KW-0808">Transferase</keyword>
<dbReference type="PRINTS" id="PR00151">
    <property type="entry name" value="PORPHBDMNASE"/>
</dbReference>
<dbReference type="PIRSF" id="PIRSF001438">
    <property type="entry name" value="4pyrrol_synth_OHMeBilane_synth"/>
    <property type="match status" value="1"/>
</dbReference>
<keyword evidence="10" id="KW-1185">Reference proteome</keyword>
<reference evidence="9 10" key="1">
    <citation type="submission" date="2021-01" db="EMBL/GenBank/DDBJ databases">
        <title>Whole genome shotgun sequence of Verrucosispora qiuiae NBRC 106684.</title>
        <authorList>
            <person name="Komaki H."/>
            <person name="Tamura T."/>
        </authorList>
    </citation>
    <scope>NUCLEOTIDE SEQUENCE [LARGE SCALE GENOMIC DNA]</scope>
    <source>
        <strain evidence="9 10">NBRC 106684</strain>
    </source>
</reference>
<dbReference type="Gene3D" id="3.30.160.40">
    <property type="entry name" value="Porphobilinogen deaminase, C-terminal domain"/>
    <property type="match status" value="1"/>
</dbReference>
<evidence type="ECO:0000256" key="2">
    <source>
        <dbReference type="ARBA" id="ARBA00005638"/>
    </source>
</evidence>
<dbReference type="PANTHER" id="PTHR11557">
    <property type="entry name" value="PORPHOBILINOGEN DEAMINASE"/>
    <property type="match status" value="1"/>
</dbReference>
<comment type="caution">
    <text evidence="9">The sequence shown here is derived from an EMBL/GenBank/DDBJ whole genome shotgun (WGS) entry which is preliminary data.</text>
</comment>
<evidence type="ECO:0000256" key="3">
    <source>
        <dbReference type="ARBA" id="ARBA00022679"/>
    </source>
</evidence>
<evidence type="ECO:0000259" key="8">
    <source>
        <dbReference type="Pfam" id="PF03900"/>
    </source>
</evidence>
<dbReference type="HAMAP" id="MF_00260">
    <property type="entry name" value="Porphobil_deam"/>
    <property type="match status" value="1"/>
</dbReference>
<organism evidence="9 10">
    <name type="scientific">Micromonospora qiuiae</name>
    <dbReference type="NCBI Taxonomy" id="502268"/>
    <lineage>
        <taxon>Bacteria</taxon>
        <taxon>Bacillati</taxon>
        <taxon>Actinomycetota</taxon>
        <taxon>Actinomycetes</taxon>
        <taxon>Micromonosporales</taxon>
        <taxon>Micromonosporaceae</taxon>
        <taxon>Micromonospora</taxon>
    </lineage>
</organism>
<dbReference type="NCBIfam" id="TIGR00212">
    <property type="entry name" value="hemC"/>
    <property type="match status" value="1"/>
</dbReference>
<comment type="catalytic activity">
    <reaction evidence="5 6">
        <text>4 porphobilinogen + H2O = hydroxymethylbilane + 4 NH4(+)</text>
        <dbReference type="Rhea" id="RHEA:13185"/>
        <dbReference type="ChEBI" id="CHEBI:15377"/>
        <dbReference type="ChEBI" id="CHEBI:28938"/>
        <dbReference type="ChEBI" id="CHEBI:57845"/>
        <dbReference type="ChEBI" id="CHEBI:58126"/>
        <dbReference type="EC" id="2.5.1.61"/>
    </reaction>
</comment>
<dbReference type="EC" id="2.5.1.61" evidence="6"/>
<gene>
    <name evidence="6 9" type="primary">hemC</name>
    <name evidence="9" type="ORF">Vqi01_44970</name>
</gene>
<comment type="subunit">
    <text evidence="6">Monomer.</text>
</comment>
<evidence type="ECO:0000256" key="6">
    <source>
        <dbReference type="HAMAP-Rule" id="MF_00260"/>
    </source>
</evidence>
<dbReference type="InterPro" id="IPR036803">
    <property type="entry name" value="Porphobilinogen_deaminase_C_sf"/>
</dbReference>
<keyword evidence="4 6" id="KW-0627">Porphyrin biosynthesis</keyword>
<evidence type="ECO:0000256" key="1">
    <source>
        <dbReference type="ARBA" id="ARBA00002869"/>
    </source>
</evidence>
<dbReference type="Pfam" id="PF01379">
    <property type="entry name" value="Porphobil_deam"/>
    <property type="match status" value="1"/>
</dbReference>
<accession>A0ABQ4JFY4</accession>
<feature type="domain" description="Porphobilinogen deaminase C-terminal" evidence="8">
    <location>
        <begin position="233"/>
        <end position="305"/>
    </location>
</feature>